<name>A0A6J6HIP2_9ZZZZ</name>
<sequence length="114" mass="11681">MAVFEIALSALGAAYATVSVLPLPMTEPRVNCTVEPETTALFTVTGDPFAVTVKEDGDAVVELSASLYVSVTVVPDVLIAAELNTGGTPVGITADEAVDTPDVLSPFNATDVKV</sequence>
<gene>
    <name evidence="1" type="ORF">UFOPK1874_00430</name>
</gene>
<protein>
    <submittedName>
        <fullName evidence="1">Unannotated protein</fullName>
    </submittedName>
</protein>
<dbReference type="AlphaFoldDB" id="A0A6J6HIP2"/>
<proteinExistence type="predicted"/>
<evidence type="ECO:0000313" key="1">
    <source>
        <dbReference type="EMBL" id="CAB4611195.1"/>
    </source>
</evidence>
<accession>A0A6J6HIP2</accession>
<reference evidence="1" key="1">
    <citation type="submission" date="2020-05" db="EMBL/GenBank/DDBJ databases">
        <authorList>
            <person name="Chiriac C."/>
            <person name="Salcher M."/>
            <person name="Ghai R."/>
            <person name="Kavagutti S V."/>
        </authorList>
    </citation>
    <scope>NUCLEOTIDE SEQUENCE</scope>
</reference>
<dbReference type="EMBL" id="CAEZUX010000031">
    <property type="protein sequence ID" value="CAB4611195.1"/>
    <property type="molecule type" value="Genomic_DNA"/>
</dbReference>
<organism evidence="1">
    <name type="scientific">freshwater metagenome</name>
    <dbReference type="NCBI Taxonomy" id="449393"/>
    <lineage>
        <taxon>unclassified sequences</taxon>
        <taxon>metagenomes</taxon>
        <taxon>ecological metagenomes</taxon>
    </lineage>
</organism>